<proteinExistence type="inferred from homology"/>
<dbReference type="AlphaFoldDB" id="A0A3E1NTA5"/>
<dbReference type="PANTHER" id="PTHR43673:SF2">
    <property type="entry name" value="NITROREDUCTASE"/>
    <property type="match status" value="1"/>
</dbReference>
<evidence type="ECO:0000256" key="4">
    <source>
        <dbReference type="ARBA" id="ARBA00022643"/>
    </source>
</evidence>
<accession>A0A3E1NTA5</accession>
<dbReference type="SUPFAM" id="SSF55469">
    <property type="entry name" value="FMN-dependent nitroreductase-like"/>
    <property type="match status" value="1"/>
</dbReference>
<evidence type="ECO:0000259" key="7">
    <source>
        <dbReference type="Pfam" id="PF00881"/>
    </source>
</evidence>
<sequence length="211" mass="23627">MSILISKLNWRYATKRMTGEKVPDQKIESILEAIRLSASSAGLQPYTIYVISNAALKKEIYEKACHQLQVIESSHLLVFASKTNITDQYIREIVANTAGIRNIPVETLDGYFNMVKGYNDTLTHEQRANGAARQTYIALGTALIASAFEEVDASPMEGFNPLMVDEILGLKEKELQSVVLLALGYRNKEADLLTNAKKARKTRDQLYVEIK</sequence>
<dbReference type="InterPro" id="IPR000415">
    <property type="entry name" value="Nitroreductase-like"/>
</dbReference>
<keyword evidence="3" id="KW-0285">Flavoprotein</keyword>
<reference evidence="8 9" key="1">
    <citation type="submission" date="2018-08" db="EMBL/GenBank/DDBJ databases">
        <title>Chitinophaga sp. K20C18050901, a novel bacterium isolated from forest soil.</title>
        <authorList>
            <person name="Wang C."/>
        </authorList>
    </citation>
    <scope>NUCLEOTIDE SEQUENCE [LARGE SCALE GENOMIC DNA]</scope>
    <source>
        <strain evidence="8 9">K20C18050901</strain>
    </source>
</reference>
<gene>
    <name evidence="8" type="ORF">DXN04_29980</name>
</gene>
<protein>
    <submittedName>
        <fullName evidence="8">NAD(P)H-dependent oxidoreductase</fullName>
    </submittedName>
</protein>
<dbReference type="GO" id="GO:0016491">
    <property type="term" value="F:oxidoreductase activity"/>
    <property type="evidence" value="ECO:0007669"/>
    <property type="project" value="UniProtKB-KW"/>
</dbReference>
<comment type="cofactor">
    <cofactor evidence="1">
        <name>FMN</name>
        <dbReference type="ChEBI" id="CHEBI:58210"/>
    </cofactor>
</comment>
<evidence type="ECO:0000256" key="2">
    <source>
        <dbReference type="ARBA" id="ARBA00007118"/>
    </source>
</evidence>
<comment type="caution">
    <text evidence="8">The sequence shown here is derived from an EMBL/GenBank/DDBJ whole genome shotgun (WGS) entry which is preliminary data.</text>
</comment>
<evidence type="ECO:0000256" key="1">
    <source>
        <dbReference type="ARBA" id="ARBA00001917"/>
    </source>
</evidence>
<organism evidence="8 9">
    <name type="scientific">Chitinophaga silvisoli</name>
    <dbReference type="NCBI Taxonomy" id="2291814"/>
    <lineage>
        <taxon>Bacteria</taxon>
        <taxon>Pseudomonadati</taxon>
        <taxon>Bacteroidota</taxon>
        <taxon>Chitinophagia</taxon>
        <taxon>Chitinophagales</taxon>
        <taxon>Chitinophagaceae</taxon>
        <taxon>Chitinophaga</taxon>
    </lineage>
</organism>
<dbReference type="PANTHER" id="PTHR43673">
    <property type="entry name" value="NAD(P)H NITROREDUCTASE YDGI-RELATED"/>
    <property type="match status" value="1"/>
</dbReference>
<keyword evidence="5" id="KW-0521">NADP</keyword>
<comment type="similarity">
    <text evidence="2">Belongs to the nitroreductase family.</text>
</comment>
<dbReference type="EMBL" id="QTJV01000016">
    <property type="protein sequence ID" value="RFM31074.1"/>
    <property type="molecule type" value="Genomic_DNA"/>
</dbReference>
<dbReference type="InterPro" id="IPR029479">
    <property type="entry name" value="Nitroreductase"/>
</dbReference>
<keyword evidence="6" id="KW-0560">Oxidoreductase</keyword>
<evidence type="ECO:0000256" key="3">
    <source>
        <dbReference type="ARBA" id="ARBA00022630"/>
    </source>
</evidence>
<dbReference type="Proteomes" id="UP000261174">
    <property type="component" value="Unassembled WGS sequence"/>
</dbReference>
<dbReference type="Pfam" id="PF00881">
    <property type="entry name" value="Nitroreductase"/>
    <property type="match status" value="1"/>
</dbReference>
<evidence type="ECO:0000256" key="6">
    <source>
        <dbReference type="ARBA" id="ARBA00023002"/>
    </source>
</evidence>
<keyword evidence="9" id="KW-1185">Reference proteome</keyword>
<evidence type="ECO:0000313" key="9">
    <source>
        <dbReference type="Proteomes" id="UP000261174"/>
    </source>
</evidence>
<dbReference type="InterPro" id="IPR033878">
    <property type="entry name" value="NfsB-like"/>
</dbReference>
<dbReference type="OrthoDB" id="9809288at2"/>
<keyword evidence="4" id="KW-0288">FMN</keyword>
<evidence type="ECO:0000256" key="5">
    <source>
        <dbReference type="ARBA" id="ARBA00022857"/>
    </source>
</evidence>
<evidence type="ECO:0000313" key="8">
    <source>
        <dbReference type="EMBL" id="RFM31074.1"/>
    </source>
</evidence>
<dbReference type="Gene3D" id="3.40.109.10">
    <property type="entry name" value="NADH Oxidase"/>
    <property type="match status" value="1"/>
</dbReference>
<feature type="domain" description="Nitroreductase" evidence="7">
    <location>
        <begin position="9"/>
        <end position="185"/>
    </location>
</feature>
<dbReference type="CDD" id="cd02149">
    <property type="entry name" value="NfsB-like"/>
    <property type="match status" value="1"/>
</dbReference>
<dbReference type="RefSeq" id="WP_116857109.1">
    <property type="nucleotide sequence ID" value="NZ_QTJV01000016.1"/>
</dbReference>
<name>A0A3E1NTA5_9BACT</name>